<gene>
    <name evidence="1" type="ORF">MAR_034113</name>
</gene>
<protein>
    <submittedName>
        <fullName evidence="1">Uncharacterized protein</fullName>
    </submittedName>
</protein>
<dbReference type="EMBL" id="CP111028">
    <property type="protein sequence ID" value="WAR31571.1"/>
    <property type="molecule type" value="Genomic_DNA"/>
</dbReference>
<sequence length="178" mass="20626">MYISTNRRQLDFVAMTFVYEMSKRDADSDVSKTSRSRCWFDFKCIDEDIFQSYLVQTKSVLPKYNIFNITYVNECFKNSFQQTLRKCFKITQVSITMNVYSLDLNSNLSNADEELPSASDDVIDEAIGDVRDVDVSIHTTCFLGNGRSGSCMIICRDVCRKLTRCCRRHFALLFENQT</sequence>
<accession>A0ABY7GJI8</accession>
<dbReference type="Proteomes" id="UP001164746">
    <property type="component" value="Chromosome 17"/>
</dbReference>
<name>A0ABY7GJI8_MYAAR</name>
<keyword evidence="2" id="KW-1185">Reference proteome</keyword>
<organism evidence="1 2">
    <name type="scientific">Mya arenaria</name>
    <name type="common">Soft-shell clam</name>
    <dbReference type="NCBI Taxonomy" id="6604"/>
    <lineage>
        <taxon>Eukaryota</taxon>
        <taxon>Metazoa</taxon>
        <taxon>Spiralia</taxon>
        <taxon>Lophotrochozoa</taxon>
        <taxon>Mollusca</taxon>
        <taxon>Bivalvia</taxon>
        <taxon>Autobranchia</taxon>
        <taxon>Heteroconchia</taxon>
        <taxon>Euheterodonta</taxon>
        <taxon>Imparidentia</taxon>
        <taxon>Neoheterodontei</taxon>
        <taxon>Myida</taxon>
        <taxon>Myoidea</taxon>
        <taxon>Myidae</taxon>
        <taxon>Mya</taxon>
    </lineage>
</organism>
<reference evidence="1" key="1">
    <citation type="submission" date="2022-11" db="EMBL/GenBank/DDBJ databases">
        <title>Centuries of genome instability and evolution in soft-shell clam transmissible cancer (bioRxiv).</title>
        <authorList>
            <person name="Hart S.F.M."/>
            <person name="Yonemitsu M.A."/>
            <person name="Giersch R.M."/>
            <person name="Beal B.F."/>
            <person name="Arriagada G."/>
            <person name="Davis B.W."/>
            <person name="Ostrander E.A."/>
            <person name="Goff S.P."/>
            <person name="Metzger M.J."/>
        </authorList>
    </citation>
    <scope>NUCLEOTIDE SEQUENCE</scope>
    <source>
        <strain evidence="1">MELC-2E11</strain>
        <tissue evidence="1">Siphon/mantle</tissue>
    </source>
</reference>
<evidence type="ECO:0000313" key="2">
    <source>
        <dbReference type="Proteomes" id="UP001164746"/>
    </source>
</evidence>
<proteinExistence type="predicted"/>
<evidence type="ECO:0000313" key="1">
    <source>
        <dbReference type="EMBL" id="WAR31571.1"/>
    </source>
</evidence>